<dbReference type="Pfam" id="PF03572">
    <property type="entry name" value="Peptidase_S41"/>
    <property type="match status" value="1"/>
</dbReference>
<evidence type="ECO:0000313" key="3">
    <source>
        <dbReference type="EMBL" id="XFO64920.1"/>
    </source>
</evidence>
<evidence type="ECO:0000259" key="2">
    <source>
        <dbReference type="Pfam" id="PF03572"/>
    </source>
</evidence>
<keyword evidence="1" id="KW-1133">Transmembrane helix</keyword>
<dbReference type="InterPro" id="IPR029045">
    <property type="entry name" value="ClpP/crotonase-like_dom_sf"/>
</dbReference>
<proteinExistence type="predicted"/>
<reference evidence="3" key="1">
    <citation type="submission" date="2024-05" db="EMBL/GenBank/DDBJ databases">
        <title>Isolation and characterization of Sporomusa carbonis sp. nov., a carboxydotrophic hydrogenogen in the genus of Sporomusa isolated from a charcoal burning pile.</title>
        <authorList>
            <person name="Boeer T."/>
            <person name="Rosenbaum F."/>
            <person name="Eysell L."/>
            <person name="Mueller V."/>
            <person name="Daniel R."/>
            <person name="Poehlein A."/>
        </authorList>
    </citation>
    <scope>NUCLEOTIDE SEQUENCE [LARGE SCALE GENOMIC DNA]</scope>
    <source>
        <strain evidence="3">DSM 10669</strain>
    </source>
</reference>
<feature type="transmembrane region" description="Helical" evidence="1">
    <location>
        <begin position="73"/>
        <end position="94"/>
    </location>
</feature>
<dbReference type="SUPFAM" id="SSF52096">
    <property type="entry name" value="ClpP/crotonase"/>
    <property type="match status" value="1"/>
</dbReference>
<sequence length="103" mass="11277">MVDRNSYSASDTFAAFCKSTKFATVVGEKTGGANLGNTYSEDIAITAAEMIGATSGLGWYVKYFSDFADYPRVVAGIIVIGAVVLTIMTLYHRLTSYLLRWRK</sequence>
<keyword evidence="1" id="KW-0472">Membrane</keyword>
<organism evidence="3 4">
    <name type="scientific">Sporomusa silvacetica DSM 10669</name>
    <dbReference type="NCBI Taxonomy" id="1123289"/>
    <lineage>
        <taxon>Bacteria</taxon>
        <taxon>Bacillati</taxon>
        <taxon>Bacillota</taxon>
        <taxon>Negativicutes</taxon>
        <taxon>Selenomonadales</taxon>
        <taxon>Sporomusaceae</taxon>
        <taxon>Sporomusa</taxon>
    </lineage>
</organism>
<evidence type="ECO:0000313" key="4">
    <source>
        <dbReference type="Proteomes" id="UP000216752"/>
    </source>
</evidence>
<dbReference type="Gene3D" id="3.90.226.10">
    <property type="entry name" value="2-enoyl-CoA Hydratase, Chain A, domain 1"/>
    <property type="match status" value="1"/>
</dbReference>
<keyword evidence="4" id="KW-1185">Reference proteome</keyword>
<accession>A0ABZ3IH20</accession>
<dbReference type="Proteomes" id="UP000216752">
    <property type="component" value="Chromosome"/>
</dbReference>
<dbReference type="InterPro" id="IPR005151">
    <property type="entry name" value="Tail-specific_protease"/>
</dbReference>
<dbReference type="EMBL" id="CP155573">
    <property type="protein sequence ID" value="XFO64920.1"/>
    <property type="molecule type" value="Genomic_DNA"/>
</dbReference>
<evidence type="ECO:0000256" key="1">
    <source>
        <dbReference type="SAM" id="Phobius"/>
    </source>
</evidence>
<name>A0ABZ3IH20_9FIRM</name>
<protein>
    <recommendedName>
        <fullName evidence="2">Tail specific protease domain-containing protein</fullName>
    </recommendedName>
</protein>
<keyword evidence="1" id="KW-0812">Transmembrane</keyword>
<feature type="domain" description="Tail specific protease" evidence="2">
    <location>
        <begin position="1"/>
        <end position="39"/>
    </location>
</feature>
<gene>
    <name evidence="3" type="ORF">SPSIL_010290</name>
</gene>